<keyword evidence="6" id="KW-0695">RNA-directed DNA polymerase</keyword>
<keyword evidence="1" id="KW-0808">Transferase</keyword>
<evidence type="ECO:0000256" key="1">
    <source>
        <dbReference type="ARBA" id="ARBA00022679"/>
    </source>
</evidence>
<dbReference type="CDD" id="cd09274">
    <property type="entry name" value="RNase_HI_RT_Ty3"/>
    <property type="match status" value="1"/>
</dbReference>
<organism evidence="8 9">
    <name type="scientific">Coffea arabica</name>
    <name type="common">Arabian coffee</name>
    <dbReference type="NCBI Taxonomy" id="13443"/>
    <lineage>
        <taxon>Eukaryota</taxon>
        <taxon>Viridiplantae</taxon>
        <taxon>Streptophyta</taxon>
        <taxon>Embryophyta</taxon>
        <taxon>Tracheophyta</taxon>
        <taxon>Spermatophyta</taxon>
        <taxon>Magnoliopsida</taxon>
        <taxon>eudicotyledons</taxon>
        <taxon>Gunneridae</taxon>
        <taxon>Pentapetalae</taxon>
        <taxon>asterids</taxon>
        <taxon>lamiids</taxon>
        <taxon>Gentianales</taxon>
        <taxon>Rubiaceae</taxon>
        <taxon>Ixoroideae</taxon>
        <taxon>Gardenieae complex</taxon>
        <taxon>Bertiereae - Coffeeae clade</taxon>
        <taxon>Coffeeae</taxon>
        <taxon>Coffea</taxon>
    </lineage>
</organism>
<evidence type="ECO:0000313" key="8">
    <source>
        <dbReference type="Proteomes" id="UP001652660"/>
    </source>
</evidence>
<gene>
    <name evidence="9" type="primary">LOC140009808</name>
</gene>
<keyword evidence="3" id="KW-0540">Nuclease</keyword>
<keyword evidence="4" id="KW-0255">Endonuclease</keyword>
<name>A0ABM4UY96_COFAR</name>
<evidence type="ECO:0000256" key="4">
    <source>
        <dbReference type="ARBA" id="ARBA00022759"/>
    </source>
</evidence>
<evidence type="ECO:0000313" key="9">
    <source>
        <dbReference type="RefSeq" id="XP_071912235.1"/>
    </source>
</evidence>
<evidence type="ECO:0000256" key="2">
    <source>
        <dbReference type="ARBA" id="ARBA00022695"/>
    </source>
</evidence>
<feature type="domain" description="Reverse transcriptase RNase H-like" evidence="7">
    <location>
        <begin position="157"/>
        <end position="242"/>
    </location>
</feature>
<evidence type="ECO:0000256" key="6">
    <source>
        <dbReference type="ARBA" id="ARBA00022918"/>
    </source>
</evidence>
<dbReference type="GeneID" id="140009808"/>
<dbReference type="SUPFAM" id="SSF56672">
    <property type="entry name" value="DNA/RNA polymerases"/>
    <property type="match status" value="1"/>
</dbReference>
<protein>
    <recommendedName>
        <fullName evidence="7">Reverse transcriptase RNase H-like domain-containing protein</fullName>
    </recommendedName>
</protein>
<reference evidence="9" key="1">
    <citation type="submission" date="2025-08" db="UniProtKB">
        <authorList>
            <consortium name="RefSeq"/>
        </authorList>
    </citation>
    <scope>IDENTIFICATION</scope>
    <source>
        <tissue evidence="9">Leaves</tissue>
    </source>
</reference>
<keyword evidence="5" id="KW-0378">Hydrolase</keyword>
<dbReference type="Proteomes" id="UP001652660">
    <property type="component" value="Chromosome 6e"/>
</dbReference>
<dbReference type="Pfam" id="PF17917">
    <property type="entry name" value="RT_RNaseH"/>
    <property type="match status" value="1"/>
</dbReference>
<keyword evidence="8" id="KW-1185">Reference proteome</keyword>
<proteinExistence type="predicted"/>
<keyword evidence="2" id="KW-0548">Nucleotidyltransferase</keyword>
<dbReference type="InterPro" id="IPR041373">
    <property type="entry name" value="RT_RNaseH"/>
</dbReference>
<evidence type="ECO:0000259" key="7">
    <source>
        <dbReference type="Pfam" id="PF17917"/>
    </source>
</evidence>
<sequence length="294" mass="33319">MSARQPLLVLVCKEVGLSNDDPFTNFPTVVVPLLQDYKDIFPKDIPSGLPPIRGIEHQATVPNRPAYKSNPEKTKELQRQVDELLEKGWARESLNPCAMPVILVPKKDGAWRMCTDCRAVKAITGIQVDESKVQAIQEWPTPKSIGDVCSFHGLAGIGVGAVLMQKGKPVAYFIEKLNEAALNYSTYDKELYALVRALRVWQHYLRPKEFIVHTDHESLKYLKAQHNLNKRHARWVAFIETFPFVIKYKNGKSNIVADALSRRYSLLTTLDAKLLGFELLKDMYVSDTDFGDTF</sequence>
<dbReference type="RefSeq" id="XP_071912235.1">
    <property type="nucleotide sequence ID" value="XM_072056134.1"/>
</dbReference>
<evidence type="ECO:0000256" key="5">
    <source>
        <dbReference type="ARBA" id="ARBA00022801"/>
    </source>
</evidence>
<dbReference type="PANTHER" id="PTHR35046:SF9">
    <property type="entry name" value="RNA-DIRECTED DNA POLYMERASE"/>
    <property type="match status" value="1"/>
</dbReference>
<accession>A0ABM4UY96</accession>
<dbReference type="PANTHER" id="PTHR35046">
    <property type="entry name" value="ZINC KNUCKLE (CCHC-TYPE) FAMILY PROTEIN"/>
    <property type="match status" value="1"/>
</dbReference>
<evidence type="ECO:0000256" key="3">
    <source>
        <dbReference type="ARBA" id="ARBA00022722"/>
    </source>
</evidence>
<dbReference type="InterPro" id="IPR043502">
    <property type="entry name" value="DNA/RNA_pol_sf"/>
</dbReference>
<dbReference type="Gene3D" id="3.10.10.10">
    <property type="entry name" value="HIV Type 1 Reverse Transcriptase, subunit A, domain 1"/>
    <property type="match status" value="1"/>
</dbReference>